<dbReference type="NCBIfam" id="TIGR00412">
    <property type="entry name" value="redox_disulf_2"/>
    <property type="match status" value="1"/>
</dbReference>
<keyword evidence="2" id="KW-0676">Redox-active center</keyword>
<proteinExistence type="predicted"/>
<dbReference type="SUPFAM" id="SSF52833">
    <property type="entry name" value="Thioredoxin-like"/>
    <property type="match status" value="1"/>
</dbReference>
<accession>A0A249MS64</accession>
<dbReference type="Gene3D" id="3.40.30.10">
    <property type="entry name" value="Glutaredoxin"/>
    <property type="match status" value="1"/>
</dbReference>
<protein>
    <submittedName>
        <fullName evidence="4">Thioredoxin family protein</fullName>
    </submittedName>
</protein>
<dbReference type="Proteomes" id="UP000217141">
    <property type="component" value="Chromosome I"/>
</dbReference>
<evidence type="ECO:0000259" key="3">
    <source>
        <dbReference type="Pfam" id="PF13192"/>
    </source>
</evidence>
<dbReference type="PANTHER" id="PTHR36450:SF1">
    <property type="entry name" value="THIOREDOXIN"/>
    <property type="match status" value="1"/>
</dbReference>
<feature type="active site" description="Nucleophile" evidence="1">
    <location>
        <position position="11"/>
    </location>
</feature>
<evidence type="ECO:0000313" key="5">
    <source>
        <dbReference type="Proteomes" id="UP000217141"/>
    </source>
</evidence>
<organism evidence="4 5">
    <name type="scientific">Sphingobium xenophagum</name>
    <dbReference type="NCBI Taxonomy" id="121428"/>
    <lineage>
        <taxon>Bacteria</taxon>
        <taxon>Pseudomonadati</taxon>
        <taxon>Pseudomonadota</taxon>
        <taxon>Alphaproteobacteria</taxon>
        <taxon>Sphingomonadales</taxon>
        <taxon>Sphingomonadaceae</taxon>
        <taxon>Sphingobium</taxon>
    </lineage>
</organism>
<evidence type="ECO:0000256" key="2">
    <source>
        <dbReference type="PIRSR" id="PIRSR037031-51"/>
    </source>
</evidence>
<dbReference type="Pfam" id="PF13192">
    <property type="entry name" value="Thioredoxin_3"/>
    <property type="match status" value="1"/>
</dbReference>
<evidence type="ECO:0000313" key="4">
    <source>
        <dbReference type="EMBL" id="ASY43967.1"/>
    </source>
</evidence>
<dbReference type="InterPro" id="IPR012336">
    <property type="entry name" value="Thioredoxin-like_fold"/>
</dbReference>
<dbReference type="PIRSF" id="PIRSF037031">
    <property type="entry name" value="Redox_disulphide_2"/>
    <property type="match status" value="1"/>
</dbReference>
<dbReference type="KEGG" id="shyd:CJD35_05500"/>
<dbReference type="AlphaFoldDB" id="A0A249MS64"/>
<sequence>MKDIKVLGPGCKRCQTTQDMVEAAAKDLGLDVIVEKVTDYAEMAKFGIASTPGIVIDGKVVHSGGLPKEDDLKRWLQA</sequence>
<evidence type="ECO:0000256" key="1">
    <source>
        <dbReference type="PIRSR" id="PIRSR037031-50"/>
    </source>
</evidence>
<dbReference type="EMBL" id="CP022745">
    <property type="protein sequence ID" value="ASY43967.1"/>
    <property type="molecule type" value="Genomic_DNA"/>
</dbReference>
<feature type="active site" description="Nucleophile" evidence="1">
    <location>
        <position position="14"/>
    </location>
</feature>
<keyword evidence="2" id="KW-1015">Disulfide bond</keyword>
<dbReference type="PANTHER" id="PTHR36450">
    <property type="entry name" value="THIOREDOXIN"/>
    <property type="match status" value="1"/>
</dbReference>
<dbReference type="RefSeq" id="WP_095686897.1">
    <property type="nucleotide sequence ID" value="NZ_CP022745.1"/>
</dbReference>
<feature type="domain" description="Thioredoxin-like fold" evidence="3">
    <location>
        <begin position="3"/>
        <end position="77"/>
    </location>
</feature>
<feature type="disulfide bond" description="Redox-active" evidence="2">
    <location>
        <begin position="11"/>
        <end position="14"/>
    </location>
</feature>
<gene>
    <name evidence="4" type="ORF">CJD35_05500</name>
</gene>
<reference evidence="4 5" key="1">
    <citation type="submission" date="2017-08" db="EMBL/GenBank/DDBJ databases">
        <title>Whole Genome Sequence of Sphingobium hydrophobicum C1: Insights into Adaption to the Electronic-waste Contaminated Sediment.</title>
        <authorList>
            <person name="Song D."/>
            <person name="Chen X."/>
            <person name="Xu M."/>
        </authorList>
    </citation>
    <scope>NUCLEOTIDE SEQUENCE [LARGE SCALE GENOMIC DNA]</scope>
    <source>
        <strain evidence="4 5">C1</strain>
    </source>
</reference>
<dbReference type="InterPro" id="IPR036249">
    <property type="entry name" value="Thioredoxin-like_sf"/>
</dbReference>
<name>A0A249MS64_SPHXE</name>
<dbReference type="InterPro" id="IPR005243">
    <property type="entry name" value="THIRX-like_proc"/>
</dbReference>